<dbReference type="AlphaFoldDB" id="A0A0R3S4N7"/>
<dbReference type="STRING" id="1147741.A0A0R3S4N7"/>
<sequence length="492" mass="57087">MDSQDLFNKRVSKKVVKNLASSESSEKPNCSCHQKLEFLTRFYRKELKNLQINELILDELIKSLTCIISKFVFVEFHSYENFEWRIKFWIRITYVTNSGINENSSITLHETVYKLLNDVNINSLKHTDFSMSTSYKSHHCNKIAENEKILLKKIFKKESYDYTLPSESPTTVLPFMFIDHIEQLDQKQQLMDMHCSMLFHWTDKRIVWEPRDYGNVDKIVRQKSDLPRMKLRGDQAMQYFNTEVTLISNGAVYAQVILTIRSTCSLDFTAYPNDIQSCLLTMFTPLPLSRLKFSRWTSLTQKSDTFGSLMNELRNIRSGEFEVTNLSATLLFILPFGKITANESADRPEMMRSIIRFEIKFRRIVYYYSVTIALPLFCLATITFMVGTVVSASSSIIWLLLCFAAQILNYTQMLNRLPPDQQNTPCCAKMATVMLAETLALITYRAAITYKYNNQSISGKGISKCSRMQRIEKTLRILLILHTLLNAVLLFC</sequence>
<dbReference type="SUPFAM" id="SSF63712">
    <property type="entry name" value="Nicotinic receptor ligand binding domain-like"/>
    <property type="match status" value="1"/>
</dbReference>
<dbReference type="InterPro" id="IPR036734">
    <property type="entry name" value="Neur_chan_lig-bd_sf"/>
</dbReference>
<dbReference type="InterPro" id="IPR006202">
    <property type="entry name" value="Neur_chan_lig-bd"/>
</dbReference>
<dbReference type="Proteomes" id="UP000050640">
    <property type="component" value="Unplaced"/>
</dbReference>
<proteinExistence type="predicted"/>
<evidence type="ECO:0000313" key="5">
    <source>
        <dbReference type="Proteomes" id="UP000050640"/>
    </source>
</evidence>
<dbReference type="InterPro" id="IPR018000">
    <property type="entry name" value="Neurotransmitter_ion_chnl_CS"/>
</dbReference>
<protein>
    <submittedName>
        <fullName evidence="6">Neur_chan_LBD domain-containing protein</fullName>
    </submittedName>
</protein>
<dbReference type="GO" id="GO:0016020">
    <property type="term" value="C:membrane"/>
    <property type="evidence" value="ECO:0007669"/>
    <property type="project" value="UniProtKB-SubCell"/>
</dbReference>
<feature type="transmembrane region" description="Helical" evidence="3">
    <location>
        <begin position="392"/>
        <end position="411"/>
    </location>
</feature>
<dbReference type="Pfam" id="PF02931">
    <property type="entry name" value="Neur_chan_LBD"/>
    <property type="match status" value="1"/>
</dbReference>
<dbReference type="GO" id="GO:0005230">
    <property type="term" value="F:extracellular ligand-gated monoatomic ion channel activity"/>
    <property type="evidence" value="ECO:0007669"/>
    <property type="project" value="InterPro"/>
</dbReference>
<comment type="subcellular location">
    <subcellularLocation>
        <location evidence="1">Membrane</location>
        <topology evidence="1">Multi-pass membrane protein</topology>
    </subcellularLocation>
</comment>
<evidence type="ECO:0000256" key="1">
    <source>
        <dbReference type="ARBA" id="ARBA00004141"/>
    </source>
</evidence>
<reference evidence="6" key="1">
    <citation type="submission" date="2017-02" db="UniProtKB">
        <authorList>
            <consortium name="WormBaseParasite"/>
        </authorList>
    </citation>
    <scope>IDENTIFICATION</scope>
</reference>
<keyword evidence="3" id="KW-1133">Transmembrane helix</keyword>
<feature type="transmembrane region" description="Helical" evidence="3">
    <location>
        <begin position="365"/>
        <end position="386"/>
    </location>
</feature>
<feature type="domain" description="Neurotransmitter-gated ion-channel ligand-binding" evidence="4">
    <location>
        <begin position="150"/>
        <end position="282"/>
    </location>
</feature>
<dbReference type="WBParaSite" id="EEL_0000975601-mRNA-1">
    <property type="protein sequence ID" value="EEL_0000975601-mRNA-1"/>
    <property type="gene ID" value="EEL_0000975601"/>
</dbReference>
<dbReference type="InterPro" id="IPR006201">
    <property type="entry name" value="Neur_channel"/>
</dbReference>
<keyword evidence="2 3" id="KW-0472">Membrane</keyword>
<evidence type="ECO:0000256" key="2">
    <source>
        <dbReference type="ARBA" id="ARBA00023136"/>
    </source>
</evidence>
<evidence type="ECO:0000313" key="6">
    <source>
        <dbReference type="WBParaSite" id="EEL_0000975601-mRNA-1"/>
    </source>
</evidence>
<evidence type="ECO:0000256" key="3">
    <source>
        <dbReference type="SAM" id="Phobius"/>
    </source>
</evidence>
<keyword evidence="3" id="KW-0812">Transmembrane</keyword>
<dbReference type="Gene3D" id="2.70.170.10">
    <property type="entry name" value="Neurotransmitter-gated ion-channel ligand-binding domain"/>
    <property type="match status" value="1"/>
</dbReference>
<evidence type="ECO:0000259" key="4">
    <source>
        <dbReference type="Pfam" id="PF02931"/>
    </source>
</evidence>
<feature type="transmembrane region" description="Helical" evidence="3">
    <location>
        <begin position="474"/>
        <end position="491"/>
    </location>
</feature>
<accession>A0A0R3S4N7</accession>
<dbReference type="PANTHER" id="PTHR18945">
    <property type="entry name" value="NEUROTRANSMITTER GATED ION CHANNEL"/>
    <property type="match status" value="1"/>
</dbReference>
<name>A0A0R3S4N7_9BILA</name>
<dbReference type="GO" id="GO:0004888">
    <property type="term" value="F:transmembrane signaling receptor activity"/>
    <property type="evidence" value="ECO:0007669"/>
    <property type="project" value="InterPro"/>
</dbReference>
<keyword evidence="5" id="KW-1185">Reference proteome</keyword>
<dbReference type="PROSITE" id="PS00236">
    <property type="entry name" value="NEUROTR_ION_CHANNEL"/>
    <property type="match status" value="1"/>
</dbReference>
<organism evidence="5 6">
    <name type="scientific">Elaeophora elaphi</name>
    <dbReference type="NCBI Taxonomy" id="1147741"/>
    <lineage>
        <taxon>Eukaryota</taxon>
        <taxon>Metazoa</taxon>
        <taxon>Ecdysozoa</taxon>
        <taxon>Nematoda</taxon>
        <taxon>Chromadorea</taxon>
        <taxon>Rhabditida</taxon>
        <taxon>Spirurina</taxon>
        <taxon>Spiruromorpha</taxon>
        <taxon>Filarioidea</taxon>
        <taxon>Onchocercidae</taxon>
        <taxon>Elaeophora</taxon>
    </lineage>
</organism>